<proteinExistence type="predicted"/>
<gene>
    <name evidence="5" type="ORF">WH87_09265</name>
</gene>
<evidence type="ECO:0000256" key="1">
    <source>
        <dbReference type="ARBA" id="ARBA00023015"/>
    </source>
</evidence>
<dbReference type="PATRIC" id="fig|1293439.3.peg.1431"/>
<evidence type="ECO:0000256" key="2">
    <source>
        <dbReference type="ARBA" id="ARBA00023125"/>
    </source>
</evidence>
<keyword evidence="1" id="KW-0805">Transcription regulation</keyword>
<keyword evidence="6" id="KW-1185">Reference proteome</keyword>
<evidence type="ECO:0000313" key="5">
    <source>
        <dbReference type="EMBL" id="KKC37857.1"/>
    </source>
</evidence>
<accession>A0A0F5QA34</accession>
<dbReference type="PROSITE" id="PS00552">
    <property type="entry name" value="HTH_MERR_1"/>
    <property type="match status" value="1"/>
</dbReference>
<feature type="domain" description="HTH merR-type" evidence="4">
    <location>
        <begin position="2"/>
        <end position="71"/>
    </location>
</feature>
<dbReference type="PRINTS" id="PR00040">
    <property type="entry name" value="HTHMERR"/>
</dbReference>
<protein>
    <submittedName>
        <fullName evidence="5">MerR family transcriptional regulator</fullName>
    </submittedName>
</protein>
<dbReference type="Pfam" id="PF09278">
    <property type="entry name" value="MerR-DNA-bind"/>
    <property type="match status" value="1"/>
</dbReference>
<dbReference type="OrthoDB" id="9802944at2"/>
<dbReference type="AlphaFoldDB" id="A0A0F5QA34"/>
<evidence type="ECO:0000313" key="6">
    <source>
        <dbReference type="Proteomes" id="UP000033411"/>
    </source>
</evidence>
<dbReference type="EMBL" id="LANJ01000016">
    <property type="protein sequence ID" value="KKC37857.1"/>
    <property type="molecule type" value="Genomic_DNA"/>
</dbReference>
<keyword evidence="3" id="KW-0804">Transcription</keyword>
<dbReference type="InterPro" id="IPR015358">
    <property type="entry name" value="Tscrpt_reg_MerR_DNA-bd"/>
</dbReference>
<dbReference type="CDD" id="cd04785">
    <property type="entry name" value="HTH_CadR-PbrR-like"/>
    <property type="match status" value="1"/>
</dbReference>
<evidence type="ECO:0000259" key="4">
    <source>
        <dbReference type="PROSITE" id="PS50937"/>
    </source>
</evidence>
<dbReference type="InterPro" id="IPR047057">
    <property type="entry name" value="MerR_fam"/>
</dbReference>
<dbReference type="InterPro" id="IPR000551">
    <property type="entry name" value="MerR-type_HTH_dom"/>
</dbReference>
<comment type="caution">
    <text evidence="5">The sequence shown here is derived from an EMBL/GenBank/DDBJ whole genome shotgun (WGS) entry which is preliminary data.</text>
</comment>
<dbReference type="GO" id="GO:0003677">
    <property type="term" value="F:DNA binding"/>
    <property type="evidence" value="ECO:0007669"/>
    <property type="project" value="UniProtKB-KW"/>
</dbReference>
<keyword evidence="2" id="KW-0238">DNA-binding</keyword>
<dbReference type="InterPro" id="IPR009061">
    <property type="entry name" value="DNA-bd_dom_put_sf"/>
</dbReference>
<reference evidence="5 6" key="1">
    <citation type="submission" date="2015-03" db="EMBL/GenBank/DDBJ databases">
        <authorList>
            <person name="Lepp D."/>
            <person name="Hassan Y.I."/>
            <person name="Li X.-Z."/>
            <person name="Zhou T."/>
        </authorList>
    </citation>
    <scope>NUCLEOTIDE SEQUENCE [LARGE SCALE GENOMIC DNA]</scope>
    <source>
        <strain evidence="5 6">E84</strain>
    </source>
</reference>
<dbReference type="PANTHER" id="PTHR30204:SF92">
    <property type="entry name" value="HTH-TYPE TRANSCRIPTIONAL REGULATOR ZNTR"/>
    <property type="match status" value="1"/>
</dbReference>
<dbReference type="STRING" id="1293439.WH87_09265"/>
<dbReference type="Pfam" id="PF00376">
    <property type="entry name" value="MerR"/>
    <property type="match status" value="1"/>
</dbReference>
<dbReference type="SUPFAM" id="SSF46955">
    <property type="entry name" value="Putative DNA-binding domain"/>
    <property type="match status" value="1"/>
</dbReference>
<name>A0A0F5QA34_9HYPH</name>
<dbReference type="PANTHER" id="PTHR30204">
    <property type="entry name" value="REDOX-CYCLING DRUG-SENSING TRANSCRIPTIONAL ACTIVATOR SOXR"/>
    <property type="match status" value="1"/>
</dbReference>
<organism evidence="5 6">
    <name type="scientific">Devosia epidermidihirudinis</name>
    <dbReference type="NCBI Taxonomy" id="1293439"/>
    <lineage>
        <taxon>Bacteria</taxon>
        <taxon>Pseudomonadati</taxon>
        <taxon>Pseudomonadota</taxon>
        <taxon>Alphaproteobacteria</taxon>
        <taxon>Hyphomicrobiales</taxon>
        <taxon>Devosiaceae</taxon>
        <taxon>Devosia</taxon>
    </lineage>
</organism>
<dbReference type="PROSITE" id="PS50937">
    <property type="entry name" value="HTH_MERR_2"/>
    <property type="match status" value="1"/>
</dbReference>
<dbReference type="GO" id="GO:0003700">
    <property type="term" value="F:DNA-binding transcription factor activity"/>
    <property type="evidence" value="ECO:0007669"/>
    <property type="project" value="InterPro"/>
</dbReference>
<dbReference type="SMART" id="SM00422">
    <property type="entry name" value="HTH_MERR"/>
    <property type="match status" value="1"/>
</dbReference>
<dbReference type="RefSeq" id="WP_046139383.1">
    <property type="nucleotide sequence ID" value="NZ_LANJ01000016.1"/>
</dbReference>
<dbReference type="Proteomes" id="UP000033411">
    <property type="component" value="Unassembled WGS sequence"/>
</dbReference>
<evidence type="ECO:0000256" key="3">
    <source>
        <dbReference type="ARBA" id="ARBA00023163"/>
    </source>
</evidence>
<dbReference type="Gene3D" id="1.10.1660.10">
    <property type="match status" value="1"/>
</dbReference>
<sequence length="140" mass="15825">MNISIGELAKRTQVKVPTVRYYEQIGLLASAPRTDGNQRRYGKAEVDRLNFIRHSRELGFEIEDIRELLAMTAEPQASCHQVDSIARNHLAEVTRRIESLQALQAELERMIAECGRGRICDCQIVEALADHGKCMGEHAH</sequence>